<dbReference type="Proteomes" id="UP000004095">
    <property type="component" value="Unassembled WGS sequence"/>
</dbReference>
<comment type="caution">
    <text evidence="1">The sequence shown here is derived from an EMBL/GenBank/DDBJ whole genome shotgun (WGS) entry which is preliminary data.</text>
</comment>
<evidence type="ECO:0000313" key="2">
    <source>
        <dbReference type="Proteomes" id="UP000004095"/>
    </source>
</evidence>
<dbReference type="RefSeq" id="WP_002702014.1">
    <property type="nucleotide sequence ID" value="NZ_AAWS01000042.1"/>
</dbReference>
<dbReference type="AlphaFoldDB" id="A1ZUT2"/>
<accession>A1ZUT2</accession>
<dbReference type="OrthoDB" id="1521360at2"/>
<reference evidence="1 2" key="1">
    <citation type="submission" date="2007-01" db="EMBL/GenBank/DDBJ databases">
        <authorList>
            <person name="Haygood M."/>
            <person name="Podell S."/>
            <person name="Anderson C."/>
            <person name="Hopkinson B."/>
            <person name="Roe K."/>
            <person name="Barbeau K."/>
            <person name="Gaasterland T."/>
            <person name="Ferriera S."/>
            <person name="Johnson J."/>
            <person name="Kravitz S."/>
            <person name="Beeson K."/>
            <person name="Sutton G."/>
            <person name="Rogers Y.-H."/>
            <person name="Friedman R."/>
            <person name="Frazier M."/>
            <person name="Venter J.C."/>
        </authorList>
    </citation>
    <scope>NUCLEOTIDE SEQUENCE [LARGE SCALE GENOMIC DNA]</scope>
    <source>
        <strain evidence="1 2">ATCC 23134</strain>
    </source>
</reference>
<evidence type="ECO:0000313" key="1">
    <source>
        <dbReference type="EMBL" id="EAY25836.1"/>
    </source>
</evidence>
<protein>
    <submittedName>
        <fullName evidence="1">Uncharacterized protein</fullName>
    </submittedName>
</protein>
<name>A1ZUT2_MICM2</name>
<proteinExistence type="predicted"/>
<dbReference type="eggNOG" id="COG0464">
    <property type="taxonomic scope" value="Bacteria"/>
</dbReference>
<gene>
    <name evidence="1" type="ORF">M23134_07648</name>
</gene>
<keyword evidence="2" id="KW-1185">Reference proteome</keyword>
<dbReference type="EMBL" id="AAWS01000042">
    <property type="protein sequence ID" value="EAY25836.1"/>
    <property type="molecule type" value="Genomic_DNA"/>
</dbReference>
<organism evidence="1 2">
    <name type="scientific">Microscilla marina ATCC 23134</name>
    <dbReference type="NCBI Taxonomy" id="313606"/>
    <lineage>
        <taxon>Bacteria</taxon>
        <taxon>Pseudomonadati</taxon>
        <taxon>Bacteroidota</taxon>
        <taxon>Cytophagia</taxon>
        <taxon>Cytophagales</taxon>
        <taxon>Microscillaceae</taxon>
        <taxon>Microscilla</taxon>
    </lineage>
</organism>
<sequence>MAKATKVYAQPGDDAFEPVVYVTNQKQVKLVSIQGDWVEVQGSIYENARGFSNIYIERSYQSFWLPIHYTNIPPNYHLEFTWEDFDVESNLWDNEQKDLVKQNLETKDQVNYWKDFYKAKDVFRAKPPQHEPNSSVYAKFIDNYQLCIKDRALLILSLVNQIRPDFLLNLITKAKKYPDLGGVTGQNFKGFLPTGETFLFLMAGRDAYKRHEVMDFLFTKSVLMQEGWITLLNALPGEPLMSGVLGFHPEQITVLLELQRDTELIKTL</sequence>